<name>A0A7X0LV59_9BACI</name>
<evidence type="ECO:0000256" key="1">
    <source>
        <dbReference type="ARBA" id="ARBA00023015"/>
    </source>
</evidence>
<keyword evidence="2 6" id="KW-0238">DNA-binding</keyword>
<dbReference type="GO" id="GO:0045892">
    <property type="term" value="P:negative regulation of DNA-templated transcription"/>
    <property type="evidence" value="ECO:0007669"/>
    <property type="project" value="TreeGrafter"/>
</dbReference>
<dbReference type="PROSITE" id="PS51078">
    <property type="entry name" value="ICLR_ED"/>
    <property type="match status" value="1"/>
</dbReference>
<dbReference type="Gene3D" id="1.10.10.10">
    <property type="entry name" value="Winged helix-like DNA-binding domain superfamily/Winged helix DNA-binding domain"/>
    <property type="match status" value="1"/>
</dbReference>
<dbReference type="SUPFAM" id="SSF55781">
    <property type="entry name" value="GAF domain-like"/>
    <property type="match status" value="1"/>
</dbReference>
<dbReference type="RefSeq" id="WP_184525152.1">
    <property type="nucleotide sequence ID" value="NZ_JACHGK010000005.1"/>
</dbReference>
<dbReference type="PANTHER" id="PTHR30136:SF8">
    <property type="entry name" value="TRANSCRIPTIONAL REGULATORY PROTEIN"/>
    <property type="match status" value="1"/>
</dbReference>
<evidence type="ECO:0000313" key="7">
    <source>
        <dbReference type="Proteomes" id="UP000531594"/>
    </source>
</evidence>
<gene>
    <name evidence="6" type="ORF">HNR53_001891</name>
</gene>
<dbReference type="Proteomes" id="UP000531594">
    <property type="component" value="Unassembled WGS sequence"/>
</dbReference>
<evidence type="ECO:0000259" key="5">
    <source>
        <dbReference type="PROSITE" id="PS51078"/>
    </source>
</evidence>
<sequence>MNNEKNHTMIQSLQVGMSIVDIIAAKEQPLKFSEIQELTHITKSNLYKYLNTLTHLQLLYRDKRSGAYMLGSKIIEYGRSAIGHQDIIATVTPFLQELGQDTSLTVLLVIESPNGPVVANIWNTNHMFNIGAQIGTQLPILSATGKVFSAFPTSYIIQDWKKRELDKLTLEEKTMLAKEEQKLIMNGISLSKEALVQNVISAASPIFNYNMELLGTITLVGFLPFFEQDENHAASQKLIEAAKEVSHIFGYQE</sequence>
<protein>
    <submittedName>
        <fullName evidence="6">DNA-binding IclR family transcriptional regulator</fullName>
    </submittedName>
</protein>
<dbReference type="SUPFAM" id="SSF46785">
    <property type="entry name" value="Winged helix' DNA-binding domain"/>
    <property type="match status" value="1"/>
</dbReference>
<comment type="caution">
    <text evidence="6">The sequence shown here is derived from an EMBL/GenBank/DDBJ whole genome shotgun (WGS) entry which is preliminary data.</text>
</comment>
<dbReference type="InterPro" id="IPR050707">
    <property type="entry name" value="HTH_MetabolicPath_Reg"/>
</dbReference>
<evidence type="ECO:0000256" key="3">
    <source>
        <dbReference type="ARBA" id="ARBA00023163"/>
    </source>
</evidence>
<reference evidence="6 7" key="1">
    <citation type="submission" date="2020-08" db="EMBL/GenBank/DDBJ databases">
        <title>Genomic Encyclopedia of Type Strains, Phase IV (KMG-IV): sequencing the most valuable type-strain genomes for metagenomic binning, comparative biology and taxonomic classification.</title>
        <authorList>
            <person name="Goeker M."/>
        </authorList>
    </citation>
    <scope>NUCLEOTIDE SEQUENCE [LARGE SCALE GENOMIC DNA]</scope>
    <source>
        <strain evidence="6 7">DSM 5391</strain>
    </source>
</reference>
<accession>A0A7X0LV59</accession>
<dbReference type="Pfam" id="PF09339">
    <property type="entry name" value="HTH_IclR"/>
    <property type="match status" value="1"/>
</dbReference>
<dbReference type="InterPro" id="IPR029016">
    <property type="entry name" value="GAF-like_dom_sf"/>
</dbReference>
<dbReference type="SMART" id="SM00346">
    <property type="entry name" value="HTH_ICLR"/>
    <property type="match status" value="1"/>
</dbReference>
<keyword evidence="7" id="KW-1185">Reference proteome</keyword>
<organism evidence="6 7">
    <name type="scientific">Bacillus benzoevorans</name>
    <dbReference type="NCBI Taxonomy" id="1456"/>
    <lineage>
        <taxon>Bacteria</taxon>
        <taxon>Bacillati</taxon>
        <taxon>Bacillota</taxon>
        <taxon>Bacilli</taxon>
        <taxon>Bacillales</taxon>
        <taxon>Bacillaceae</taxon>
        <taxon>Bacillus</taxon>
    </lineage>
</organism>
<keyword evidence="3" id="KW-0804">Transcription</keyword>
<evidence type="ECO:0000256" key="2">
    <source>
        <dbReference type="ARBA" id="ARBA00023125"/>
    </source>
</evidence>
<feature type="domain" description="HTH iclR-type" evidence="4">
    <location>
        <begin position="10"/>
        <end position="72"/>
    </location>
</feature>
<dbReference type="AlphaFoldDB" id="A0A7X0LV59"/>
<proteinExistence type="predicted"/>
<dbReference type="Pfam" id="PF01614">
    <property type="entry name" value="IclR_C"/>
    <property type="match status" value="1"/>
</dbReference>
<evidence type="ECO:0000259" key="4">
    <source>
        <dbReference type="PROSITE" id="PS51077"/>
    </source>
</evidence>
<dbReference type="EMBL" id="JACHGK010000005">
    <property type="protein sequence ID" value="MBB6445273.1"/>
    <property type="molecule type" value="Genomic_DNA"/>
</dbReference>
<dbReference type="Gene3D" id="3.30.450.40">
    <property type="match status" value="1"/>
</dbReference>
<dbReference type="InterPro" id="IPR014757">
    <property type="entry name" value="Tscrpt_reg_IclR_C"/>
</dbReference>
<dbReference type="InterPro" id="IPR005471">
    <property type="entry name" value="Tscrpt_reg_IclR_N"/>
</dbReference>
<dbReference type="PROSITE" id="PS51077">
    <property type="entry name" value="HTH_ICLR"/>
    <property type="match status" value="1"/>
</dbReference>
<dbReference type="InterPro" id="IPR036390">
    <property type="entry name" value="WH_DNA-bd_sf"/>
</dbReference>
<keyword evidence="1" id="KW-0805">Transcription regulation</keyword>
<evidence type="ECO:0000313" key="6">
    <source>
        <dbReference type="EMBL" id="MBB6445273.1"/>
    </source>
</evidence>
<dbReference type="GO" id="GO:0003700">
    <property type="term" value="F:DNA-binding transcription factor activity"/>
    <property type="evidence" value="ECO:0007669"/>
    <property type="project" value="TreeGrafter"/>
</dbReference>
<dbReference type="GO" id="GO:0003677">
    <property type="term" value="F:DNA binding"/>
    <property type="evidence" value="ECO:0007669"/>
    <property type="project" value="UniProtKB-KW"/>
</dbReference>
<dbReference type="PANTHER" id="PTHR30136">
    <property type="entry name" value="HELIX-TURN-HELIX TRANSCRIPTIONAL REGULATOR, ICLR FAMILY"/>
    <property type="match status" value="1"/>
</dbReference>
<feature type="domain" description="IclR-ED" evidence="5">
    <location>
        <begin position="73"/>
        <end position="251"/>
    </location>
</feature>
<dbReference type="InterPro" id="IPR036388">
    <property type="entry name" value="WH-like_DNA-bd_sf"/>
</dbReference>